<organism evidence="2 3">
    <name type="scientific">Romanomermis culicivorax</name>
    <name type="common">Nematode worm</name>
    <dbReference type="NCBI Taxonomy" id="13658"/>
    <lineage>
        <taxon>Eukaryota</taxon>
        <taxon>Metazoa</taxon>
        <taxon>Ecdysozoa</taxon>
        <taxon>Nematoda</taxon>
        <taxon>Enoplea</taxon>
        <taxon>Dorylaimia</taxon>
        <taxon>Mermithida</taxon>
        <taxon>Mermithoidea</taxon>
        <taxon>Mermithidae</taxon>
        <taxon>Romanomermis</taxon>
    </lineage>
</organism>
<dbReference type="WBParaSite" id="nRc.2.0.1.t22206-RA">
    <property type="protein sequence ID" value="nRc.2.0.1.t22206-RA"/>
    <property type="gene ID" value="nRc.2.0.1.g22206"/>
</dbReference>
<sequence>MVTSQPPTVPTTRTMTTVTHTTSLPPTAPTSAPVAALKQPPVVIATRPVLGVPPPAGTQPTADPQLPSEATRLLNYTNFRTMDTPHCVTLMTP</sequence>
<evidence type="ECO:0000313" key="3">
    <source>
        <dbReference type="WBParaSite" id="nRc.2.0.1.t22206-RA"/>
    </source>
</evidence>
<dbReference type="AlphaFoldDB" id="A0A915J6X5"/>
<feature type="region of interest" description="Disordered" evidence="1">
    <location>
        <begin position="1"/>
        <end position="33"/>
    </location>
</feature>
<evidence type="ECO:0000256" key="1">
    <source>
        <dbReference type="SAM" id="MobiDB-lite"/>
    </source>
</evidence>
<name>A0A915J6X5_ROMCU</name>
<protein>
    <submittedName>
        <fullName evidence="3">Uncharacterized protein</fullName>
    </submittedName>
</protein>
<dbReference type="Proteomes" id="UP000887565">
    <property type="component" value="Unplaced"/>
</dbReference>
<proteinExistence type="predicted"/>
<keyword evidence="2" id="KW-1185">Reference proteome</keyword>
<feature type="compositionally biased region" description="Low complexity" evidence="1">
    <location>
        <begin position="10"/>
        <end position="33"/>
    </location>
</feature>
<evidence type="ECO:0000313" key="2">
    <source>
        <dbReference type="Proteomes" id="UP000887565"/>
    </source>
</evidence>
<reference evidence="3" key="1">
    <citation type="submission" date="2022-11" db="UniProtKB">
        <authorList>
            <consortium name="WormBaseParasite"/>
        </authorList>
    </citation>
    <scope>IDENTIFICATION</scope>
</reference>
<accession>A0A915J6X5</accession>